<accession>A0ABY8WQ50</accession>
<name>A0ABY8WQ50_9ACTN</name>
<dbReference type="InterPro" id="IPR037883">
    <property type="entry name" value="Knr4/Smi1-like_sf"/>
</dbReference>
<dbReference type="SMART" id="SM00860">
    <property type="entry name" value="SMI1_KNR4"/>
    <property type="match status" value="1"/>
</dbReference>
<dbReference type="EMBL" id="CP126980">
    <property type="protein sequence ID" value="WIN00025.1"/>
    <property type="molecule type" value="Genomic_DNA"/>
</dbReference>
<dbReference type="Pfam" id="PF09346">
    <property type="entry name" value="SMI1_KNR4"/>
    <property type="match status" value="1"/>
</dbReference>
<proteinExistence type="predicted"/>
<dbReference type="SUPFAM" id="SSF160631">
    <property type="entry name" value="SMI1/KNR4-like"/>
    <property type="match status" value="1"/>
</dbReference>
<feature type="domain" description="Knr4/Smi1-like" evidence="1">
    <location>
        <begin position="109"/>
        <end position="238"/>
    </location>
</feature>
<dbReference type="InterPro" id="IPR018958">
    <property type="entry name" value="Knr4/Smi1-like_dom"/>
</dbReference>
<sequence length="265" mass="28986">MVTHLLLAEKSTFDAPGDKRCEPILSDPTGTITGVIHEDDLAFEAARARVRAGEYLDSMPGLPGEDTEGGGVFQYAPDGRLQRVYSRWHVGFREARDLGCIPDLPPLHPASPDAVEACETAIGRSLPPLLRRCYLELGNGGFGPSYGLMSIEELAHAVPDRDSWPMSLAPACTFLLPVSSWGCGIESCIDLCSQDAQMWVIDPNYGPDNEADPVQFPHGTASLVLYPHGMTFASWLHRWARQDLSLPLVVEDEETGAWRHATDTD</sequence>
<dbReference type="Proteomes" id="UP001240150">
    <property type="component" value="Chromosome"/>
</dbReference>
<organism evidence="2 3">
    <name type="scientific">Actinoplanes oblitus</name>
    <dbReference type="NCBI Taxonomy" id="3040509"/>
    <lineage>
        <taxon>Bacteria</taxon>
        <taxon>Bacillati</taxon>
        <taxon>Actinomycetota</taxon>
        <taxon>Actinomycetes</taxon>
        <taxon>Micromonosporales</taxon>
        <taxon>Micromonosporaceae</taxon>
        <taxon>Actinoplanes</taxon>
    </lineage>
</organism>
<evidence type="ECO:0000313" key="2">
    <source>
        <dbReference type="EMBL" id="WIN00025.1"/>
    </source>
</evidence>
<gene>
    <name evidence="2" type="ORF">ACTOB_003700</name>
</gene>
<protein>
    <submittedName>
        <fullName evidence="2">SMI1/KNR4 family protein</fullName>
    </submittedName>
</protein>
<evidence type="ECO:0000313" key="3">
    <source>
        <dbReference type="Proteomes" id="UP001240150"/>
    </source>
</evidence>
<dbReference type="RefSeq" id="WP_284921483.1">
    <property type="nucleotide sequence ID" value="NZ_CP126980.1"/>
</dbReference>
<reference evidence="2 3" key="1">
    <citation type="submission" date="2023-06" db="EMBL/GenBank/DDBJ databases">
        <authorList>
            <person name="Yushchuk O."/>
            <person name="Binda E."/>
            <person name="Ruckert-Reed C."/>
            <person name="Fedorenko V."/>
            <person name="Kalinowski J."/>
            <person name="Marinelli F."/>
        </authorList>
    </citation>
    <scope>NUCLEOTIDE SEQUENCE [LARGE SCALE GENOMIC DNA]</scope>
    <source>
        <strain evidence="2 3">NRRL 3884</strain>
    </source>
</reference>
<keyword evidence="3" id="KW-1185">Reference proteome</keyword>
<evidence type="ECO:0000259" key="1">
    <source>
        <dbReference type="SMART" id="SM00860"/>
    </source>
</evidence>